<name>A0A194X376_MOLSC</name>
<evidence type="ECO:0000313" key="3">
    <source>
        <dbReference type="Proteomes" id="UP000070700"/>
    </source>
</evidence>
<sequence>MIDLVRLSAADLQNLQATGRLTSTELAKLTLQQIDKYDKKGPQLRAMIAIVPENIILERAAFLDEERRAGRVLGPLHGIPILLKDIINTPPEWGILTTQGSWALEKSVHKAQAPLVQKLLDAGVIIIGKTSVTEFGSAKYIVSHPILNSSSYNVIGDQKALVACLLSTVRASLHMSKVLSSAVMNPLPIKRNPGGSSTGSAVDVAAGYSPVSIGGEANGSIQTPASRSNLYALKITPQTLSTEGIFHIVPTVESLGGMAKTVTDLEQVTKVIFQTAKTPVNLKVDHSKTWKDYKLGFVDPQKWRLPSDLFTATDDYRHQIDTAYNATQEKIKGLGGTVVYPVDPPHPSTIDGGFLAIVNGEFRDTVDAYLQNLASSEMRSLADIIQFNKDHPELQAGISQPWFIGPQEFQQTPEEYAKVKKQVHEDAAEKGLYRIMDELSLDIICSPTDGPICEISAMAGTLLPAPSSVSTQPFYMMVPTSAITGAPTATVPLGILEPSGRPFGLTFVGRPGSEAKLLELMYLYKAAAPQRKLPTLVE</sequence>
<dbReference type="OrthoDB" id="566138at2759"/>
<dbReference type="Proteomes" id="UP000070700">
    <property type="component" value="Unassembled WGS sequence"/>
</dbReference>
<dbReference type="EMBL" id="KQ947420">
    <property type="protein sequence ID" value="KUJ14277.1"/>
    <property type="molecule type" value="Genomic_DNA"/>
</dbReference>
<accession>A0A194X376</accession>
<gene>
    <name evidence="2" type="ORF">LY89DRAFT_784254</name>
</gene>
<proteinExistence type="predicted"/>
<dbReference type="Pfam" id="PF01425">
    <property type="entry name" value="Amidase"/>
    <property type="match status" value="1"/>
</dbReference>
<protein>
    <submittedName>
        <fullName evidence="2">Amidase signature enzyme</fullName>
    </submittedName>
</protein>
<dbReference type="AlphaFoldDB" id="A0A194X376"/>
<organism evidence="2 3">
    <name type="scientific">Mollisia scopiformis</name>
    <name type="common">Conifer needle endophyte fungus</name>
    <name type="synonym">Phialocephala scopiformis</name>
    <dbReference type="NCBI Taxonomy" id="149040"/>
    <lineage>
        <taxon>Eukaryota</taxon>
        <taxon>Fungi</taxon>
        <taxon>Dikarya</taxon>
        <taxon>Ascomycota</taxon>
        <taxon>Pezizomycotina</taxon>
        <taxon>Leotiomycetes</taxon>
        <taxon>Helotiales</taxon>
        <taxon>Mollisiaceae</taxon>
        <taxon>Mollisia</taxon>
    </lineage>
</organism>
<dbReference type="InterPro" id="IPR023631">
    <property type="entry name" value="Amidase_dom"/>
</dbReference>
<dbReference type="InterPro" id="IPR036928">
    <property type="entry name" value="AS_sf"/>
</dbReference>
<dbReference type="SUPFAM" id="SSF75304">
    <property type="entry name" value="Amidase signature (AS) enzymes"/>
    <property type="match status" value="1"/>
</dbReference>
<dbReference type="KEGG" id="psco:LY89DRAFT_784254"/>
<dbReference type="PANTHER" id="PTHR42678">
    <property type="entry name" value="AMIDASE"/>
    <property type="match status" value="1"/>
</dbReference>
<dbReference type="Gene3D" id="3.90.1300.10">
    <property type="entry name" value="Amidase signature (AS) domain"/>
    <property type="match status" value="1"/>
</dbReference>
<reference evidence="2 3" key="1">
    <citation type="submission" date="2015-10" db="EMBL/GenBank/DDBJ databases">
        <title>Full genome of DAOMC 229536 Phialocephala scopiformis, a fungal endophyte of spruce producing the potent anti-insectan compound rugulosin.</title>
        <authorList>
            <consortium name="DOE Joint Genome Institute"/>
            <person name="Walker A.K."/>
            <person name="Frasz S.L."/>
            <person name="Seifert K.A."/>
            <person name="Miller J.D."/>
            <person name="Mondo S.J."/>
            <person name="Labutti K."/>
            <person name="Lipzen A."/>
            <person name="Dockter R."/>
            <person name="Kennedy M."/>
            <person name="Grigoriev I.V."/>
            <person name="Spatafora J.W."/>
        </authorList>
    </citation>
    <scope>NUCLEOTIDE SEQUENCE [LARGE SCALE GENOMIC DNA]</scope>
    <source>
        <strain evidence="2 3">CBS 120377</strain>
    </source>
</reference>
<dbReference type="RefSeq" id="XP_018068632.1">
    <property type="nucleotide sequence ID" value="XM_018222764.1"/>
</dbReference>
<dbReference type="GeneID" id="28832490"/>
<keyword evidence="3" id="KW-1185">Reference proteome</keyword>
<evidence type="ECO:0000259" key="1">
    <source>
        <dbReference type="Pfam" id="PF01425"/>
    </source>
</evidence>
<evidence type="ECO:0000313" key="2">
    <source>
        <dbReference type="EMBL" id="KUJ14277.1"/>
    </source>
</evidence>
<dbReference type="PANTHER" id="PTHR42678:SF34">
    <property type="entry name" value="OS04G0183300 PROTEIN"/>
    <property type="match status" value="1"/>
</dbReference>
<feature type="domain" description="Amidase" evidence="1">
    <location>
        <begin position="30"/>
        <end position="518"/>
    </location>
</feature>
<dbReference type="InParanoid" id="A0A194X376"/>
<dbReference type="STRING" id="149040.A0A194X376"/>